<gene>
    <name evidence="7" type="ORF">Poly21_05300</name>
</gene>
<dbReference type="EMBL" id="SJPU01000001">
    <property type="protein sequence ID" value="TWU18368.1"/>
    <property type="molecule type" value="Genomic_DNA"/>
</dbReference>
<evidence type="ECO:0000313" key="7">
    <source>
        <dbReference type="EMBL" id="TWU18368.1"/>
    </source>
</evidence>
<evidence type="ECO:0000256" key="5">
    <source>
        <dbReference type="ARBA" id="ARBA00023136"/>
    </source>
</evidence>
<evidence type="ECO:0000259" key="6">
    <source>
        <dbReference type="Pfam" id="PF00535"/>
    </source>
</evidence>
<feature type="domain" description="Glycosyltransferase 2-like" evidence="6">
    <location>
        <begin position="6"/>
        <end position="103"/>
    </location>
</feature>
<dbReference type="PANTHER" id="PTHR43646:SF2">
    <property type="entry name" value="GLYCOSYLTRANSFERASE 2-LIKE DOMAIN-CONTAINING PROTEIN"/>
    <property type="match status" value="1"/>
</dbReference>
<proteinExistence type="predicted"/>
<keyword evidence="3 7" id="KW-0328">Glycosyltransferase</keyword>
<evidence type="ECO:0000256" key="1">
    <source>
        <dbReference type="ARBA" id="ARBA00004236"/>
    </source>
</evidence>
<dbReference type="SUPFAM" id="SSF53448">
    <property type="entry name" value="Nucleotide-diphospho-sugar transferases"/>
    <property type="match status" value="1"/>
</dbReference>
<keyword evidence="8" id="KW-1185">Reference proteome</keyword>
<keyword evidence="4 7" id="KW-0808">Transferase</keyword>
<keyword evidence="2" id="KW-1003">Cell membrane</keyword>
<dbReference type="GO" id="GO:0005886">
    <property type="term" value="C:plasma membrane"/>
    <property type="evidence" value="ECO:0007669"/>
    <property type="project" value="UniProtKB-SubCell"/>
</dbReference>
<dbReference type="Pfam" id="PF00535">
    <property type="entry name" value="Glycos_transf_2"/>
    <property type="match status" value="1"/>
</dbReference>
<dbReference type="CDD" id="cd02522">
    <property type="entry name" value="GT_2_like_a"/>
    <property type="match status" value="1"/>
</dbReference>
<dbReference type="InterPro" id="IPR026461">
    <property type="entry name" value="Trfase_2_rSAM/seldom_assoc"/>
</dbReference>
<dbReference type="NCBIfam" id="TIGR04283">
    <property type="entry name" value="glyco_like_mftF"/>
    <property type="match status" value="1"/>
</dbReference>
<protein>
    <submittedName>
        <fullName evidence="7">PGL/p-HBAD biosynthesis glycosyltransferase</fullName>
        <ecNumber evidence="7">2.4.1.-</ecNumber>
    </submittedName>
</protein>
<organism evidence="7 8">
    <name type="scientific">Allorhodopirellula heiligendammensis</name>
    <dbReference type="NCBI Taxonomy" id="2714739"/>
    <lineage>
        <taxon>Bacteria</taxon>
        <taxon>Pseudomonadati</taxon>
        <taxon>Planctomycetota</taxon>
        <taxon>Planctomycetia</taxon>
        <taxon>Pirellulales</taxon>
        <taxon>Pirellulaceae</taxon>
        <taxon>Allorhodopirellula</taxon>
    </lineage>
</organism>
<sequence length="227" mass="25648">MEKSVSIIIPTLNESQTIENALHAARALEGLEIIVSDGGSVDDTVARARQFAQRHDGDVIVIHSPLGRGRQLAAGARIARGDVLLFLHADNQLPAHAISQIAQASWPVWGGFRQRIDHPSWRFRILEIGNALRAIVFGRVFGDQALYVHRSRYNEVGGFAEVELMEDVLLSSQLFRHHRPRLLAGPVTVDPRRWLRRGVVRQTWLNWQLQYAFARGATPEELRKRYG</sequence>
<dbReference type="EC" id="2.4.1.-" evidence="7"/>
<comment type="subcellular location">
    <subcellularLocation>
        <location evidence="1">Cell membrane</location>
    </subcellularLocation>
</comment>
<reference evidence="7 8" key="1">
    <citation type="journal article" date="2020" name="Antonie Van Leeuwenhoek">
        <title>Rhodopirellula heiligendammensis sp. nov., Rhodopirellula pilleata sp. nov., and Rhodopirellula solitaria sp. nov. isolated from natural or artificial marine surfaces in Northern Germany and California, USA, and emended description of the genus Rhodopirellula.</title>
        <authorList>
            <person name="Kallscheuer N."/>
            <person name="Wiegand S."/>
            <person name="Jogler M."/>
            <person name="Boedeker C."/>
            <person name="Peeters S.H."/>
            <person name="Rast P."/>
            <person name="Heuer A."/>
            <person name="Jetten M.S.M."/>
            <person name="Rohde M."/>
            <person name="Jogler C."/>
        </authorList>
    </citation>
    <scope>NUCLEOTIDE SEQUENCE [LARGE SCALE GENOMIC DNA]</scope>
    <source>
        <strain evidence="7 8">Poly21</strain>
    </source>
</reference>
<dbReference type="PANTHER" id="PTHR43646">
    <property type="entry name" value="GLYCOSYLTRANSFERASE"/>
    <property type="match status" value="1"/>
</dbReference>
<dbReference type="InterPro" id="IPR029044">
    <property type="entry name" value="Nucleotide-diphossugar_trans"/>
</dbReference>
<dbReference type="GO" id="GO:0016757">
    <property type="term" value="F:glycosyltransferase activity"/>
    <property type="evidence" value="ECO:0007669"/>
    <property type="project" value="UniProtKB-KW"/>
</dbReference>
<dbReference type="Gene3D" id="3.90.550.10">
    <property type="entry name" value="Spore Coat Polysaccharide Biosynthesis Protein SpsA, Chain A"/>
    <property type="match status" value="1"/>
</dbReference>
<dbReference type="OrthoDB" id="9806525at2"/>
<evidence type="ECO:0000256" key="4">
    <source>
        <dbReference type="ARBA" id="ARBA00022679"/>
    </source>
</evidence>
<keyword evidence="5" id="KW-0472">Membrane</keyword>
<accession>A0A5C6C2K9</accession>
<dbReference type="Proteomes" id="UP000319908">
    <property type="component" value="Unassembled WGS sequence"/>
</dbReference>
<dbReference type="InterPro" id="IPR001173">
    <property type="entry name" value="Glyco_trans_2-like"/>
</dbReference>
<comment type="caution">
    <text evidence="7">The sequence shown here is derived from an EMBL/GenBank/DDBJ whole genome shotgun (WGS) entry which is preliminary data.</text>
</comment>
<evidence type="ECO:0000256" key="3">
    <source>
        <dbReference type="ARBA" id="ARBA00022676"/>
    </source>
</evidence>
<dbReference type="RefSeq" id="WP_146405439.1">
    <property type="nucleotide sequence ID" value="NZ_SJPU01000001.1"/>
</dbReference>
<evidence type="ECO:0000313" key="8">
    <source>
        <dbReference type="Proteomes" id="UP000319908"/>
    </source>
</evidence>
<name>A0A5C6C2K9_9BACT</name>
<evidence type="ECO:0000256" key="2">
    <source>
        <dbReference type="ARBA" id="ARBA00022475"/>
    </source>
</evidence>
<dbReference type="AlphaFoldDB" id="A0A5C6C2K9"/>